<organism evidence="2 3">
    <name type="scientific">Saccharopolyspora thermophila</name>
    <dbReference type="NCBI Taxonomy" id="89367"/>
    <lineage>
        <taxon>Bacteria</taxon>
        <taxon>Bacillati</taxon>
        <taxon>Actinomycetota</taxon>
        <taxon>Actinomycetes</taxon>
        <taxon>Pseudonocardiales</taxon>
        <taxon>Pseudonocardiaceae</taxon>
        <taxon>Saccharopolyspora</taxon>
    </lineage>
</organism>
<evidence type="ECO:0000313" key="2">
    <source>
        <dbReference type="EMBL" id="GGI98836.1"/>
    </source>
</evidence>
<dbReference type="EMBL" id="BAAAHC010000012">
    <property type="protein sequence ID" value="GAA0527295.1"/>
    <property type="molecule type" value="Genomic_DNA"/>
</dbReference>
<dbReference type="InterPro" id="IPR006357">
    <property type="entry name" value="HAD-SF_hydro_IIA"/>
</dbReference>
<dbReference type="Pfam" id="PF13344">
    <property type="entry name" value="Hydrolase_6"/>
    <property type="match status" value="1"/>
</dbReference>
<reference evidence="1" key="4">
    <citation type="submission" date="2023-12" db="EMBL/GenBank/DDBJ databases">
        <authorList>
            <person name="Sun Q."/>
            <person name="Inoue M."/>
        </authorList>
    </citation>
    <scope>NUCLEOTIDE SEQUENCE</scope>
    <source>
        <strain evidence="1">JCM 10664</strain>
    </source>
</reference>
<dbReference type="Proteomes" id="UP000597989">
    <property type="component" value="Unassembled WGS sequence"/>
</dbReference>
<accession>A0A917K631</accession>
<protein>
    <submittedName>
        <fullName evidence="1">HAD-IIA family hydrolase</fullName>
    </submittedName>
</protein>
<gene>
    <name evidence="1" type="ORF">GCM10009545_32050</name>
    <name evidence="2" type="ORF">GCM10011581_40090</name>
</gene>
<dbReference type="EMBL" id="BMMT01000016">
    <property type="protein sequence ID" value="GGI98836.1"/>
    <property type="molecule type" value="Genomic_DNA"/>
</dbReference>
<dbReference type="RefSeq" id="WP_188990000.1">
    <property type="nucleotide sequence ID" value="NZ_BAAAHC010000012.1"/>
</dbReference>
<reference evidence="2 3" key="1">
    <citation type="journal article" date="2014" name="Int. J. Syst. Evol. Microbiol.">
        <title>Complete genome sequence of Corynebacterium casei LMG S-19264T (=DSM 44701T), isolated from a smear-ripened cheese.</title>
        <authorList>
            <consortium name="US DOE Joint Genome Institute (JGI-PGF)"/>
            <person name="Walter F."/>
            <person name="Albersmeier A."/>
            <person name="Kalinowski J."/>
            <person name="Ruckert C."/>
        </authorList>
    </citation>
    <scope>NUCLEOTIDE SEQUENCE [LARGE SCALE GENOMIC DNA]</scope>
    <source>
        <strain evidence="2 3">CGMCC 4.7206</strain>
    </source>
</reference>
<evidence type="ECO:0000313" key="1">
    <source>
        <dbReference type="EMBL" id="GAA0527295.1"/>
    </source>
</evidence>
<dbReference type="Gene3D" id="3.40.50.1000">
    <property type="entry name" value="HAD superfamily/HAD-like"/>
    <property type="match status" value="2"/>
</dbReference>
<name>A0A917K631_9PSEU</name>
<dbReference type="Proteomes" id="UP001500220">
    <property type="component" value="Unassembled WGS sequence"/>
</dbReference>
<dbReference type="GO" id="GO:0016791">
    <property type="term" value="F:phosphatase activity"/>
    <property type="evidence" value="ECO:0007669"/>
    <property type="project" value="TreeGrafter"/>
</dbReference>
<evidence type="ECO:0000313" key="4">
    <source>
        <dbReference type="Proteomes" id="UP001500220"/>
    </source>
</evidence>
<dbReference type="GO" id="GO:0005737">
    <property type="term" value="C:cytoplasm"/>
    <property type="evidence" value="ECO:0007669"/>
    <property type="project" value="TreeGrafter"/>
</dbReference>
<keyword evidence="1" id="KW-0378">Hydrolase</keyword>
<dbReference type="AlphaFoldDB" id="A0A917K631"/>
<comment type="caution">
    <text evidence="2">The sequence shown here is derived from an EMBL/GenBank/DDBJ whole genome shotgun (WGS) entry which is preliminary data.</text>
</comment>
<dbReference type="Pfam" id="PF13242">
    <property type="entry name" value="Hydrolase_like"/>
    <property type="match status" value="1"/>
</dbReference>
<reference evidence="2" key="3">
    <citation type="submission" date="2020-09" db="EMBL/GenBank/DDBJ databases">
        <authorList>
            <person name="Sun Q."/>
            <person name="Zhou Y."/>
        </authorList>
    </citation>
    <scope>NUCLEOTIDE SEQUENCE</scope>
    <source>
        <strain evidence="2">CGMCC 4.7206</strain>
    </source>
</reference>
<proteinExistence type="predicted"/>
<sequence length="257" mass="27031">MANTRAALIDIDGVLTVSWRPLPGAADALCELRAGGINVLLVTNTTTRTRAAIATTLTEAGFDVTADEISTAPAATAAYLRRHHPGARCLLVNSGDISADLTGVELVAEDPDVVVLGGAGPEFDYGTLNRVFAHVQRGAPLVAMHRSLYWRTDQGLQLDTGAFLLGIERATHREATVVGKPSAEFFRSALREIDAEPGSTAMVGDDVESDVLAAQRLGITGVLVRTGKFTPQALDAASGEPDHVLDSIAELPGLLLR</sequence>
<evidence type="ECO:0000313" key="3">
    <source>
        <dbReference type="Proteomes" id="UP000597989"/>
    </source>
</evidence>
<dbReference type="InterPro" id="IPR036412">
    <property type="entry name" value="HAD-like_sf"/>
</dbReference>
<keyword evidence="4" id="KW-1185">Reference proteome</keyword>
<dbReference type="InterPro" id="IPR023214">
    <property type="entry name" value="HAD_sf"/>
</dbReference>
<dbReference type="PANTHER" id="PTHR19288:SF46">
    <property type="entry name" value="HALOACID DEHALOGENASE-LIKE HYDROLASE DOMAIN-CONTAINING PROTEIN 2"/>
    <property type="match status" value="1"/>
</dbReference>
<dbReference type="PANTHER" id="PTHR19288">
    <property type="entry name" value="4-NITROPHENYLPHOSPHATASE-RELATED"/>
    <property type="match status" value="1"/>
</dbReference>
<dbReference type="SUPFAM" id="SSF56784">
    <property type="entry name" value="HAD-like"/>
    <property type="match status" value="1"/>
</dbReference>
<dbReference type="NCBIfam" id="TIGR01460">
    <property type="entry name" value="HAD-SF-IIA"/>
    <property type="match status" value="1"/>
</dbReference>
<reference evidence="1 4" key="2">
    <citation type="journal article" date="2019" name="Int. J. Syst. Evol. Microbiol.">
        <title>The Global Catalogue of Microorganisms (GCM) 10K type strain sequencing project: providing services to taxonomists for standard genome sequencing and annotation.</title>
        <authorList>
            <consortium name="The Broad Institute Genomics Platform"/>
            <consortium name="The Broad Institute Genome Sequencing Center for Infectious Disease"/>
            <person name="Wu L."/>
            <person name="Ma J."/>
        </authorList>
    </citation>
    <scope>NUCLEOTIDE SEQUENCE [LARGE SCALE GENOMIC DNA]</scope>
    <source>
        <strain evidence="1 4">JCM 10664</strain>
    </source>
</reference>